<dbReference type="Proteomes" id="UP000001449">
    <property type="component" value="Chromosome 2"/>
</dbReference>
<dbReference type="AlphaFoldDB" id="B8BT85"/>
<reference evidence="3 4" key="2">
    <citation type="journal article" date="2008" name="Nature">
        <title>The Phaeodactylum genome reveals the evolutionary history of diatom genomes.</title>
        <authorList>
            <person name="Bowler C."/>
            <person name="Allen A.E."/>
            <person name="Badger J.H."/>
            <person name="Grimwood J."/>
            <person name="Jabbari K."/>
            <person name="Kuo A."/>
            <person name="Maheswari U."/>
            <person name="Martens C."/>
            <person name="Maumus F."/>
            <person name="Otillar R.P."/>
            <person name="Rayko E."/>
            <person name="Salamov A."/>
            <person name="Vandepoele K."/>
            <person name="Beszteri B."/>
            <person name="Gruber A."/>
            <person name="Heijde M."/>
            <person name="Katinka M."/>
            <person name="Mock T."/>
            <person name="Valentin K."/>
            <person name="Verret F."/>
            <person name="Berges J.A."/>
            <person name="Brownlee C."/>
            <person name="Cadoret J.P."/>
            <person name="Chiovitti A."/>
            <person name="Choi C.J."/>
            <person name="Coesel S."/>
            <person name="De Martino A."/>
            <person name="Detter J.C."/>
            <person name="Durkin C."/>
            <person name="Falciatore A."/>
            <person name="Fournet J."/>
            <person name="Haruta M."/>
            <person name="Huysman M.J."/>
            <person name="Jenkins B.D."/>
            <person name="Jiroutova K."/>
            <person name="Jorgensen R.E."/>
            <person name="Joubert Y."/>
            <person name="Kaplan A."/>
            <person name="Kroger N."/>
            <person name="Kroth P.G."/>
            <person name="La Roche J."/>
            <person name="Lindquist E."/>
            <person name="Lommer M."/>
            <person name="Martin-Jezequel V."/>
            <person name="Lopez P.J."/>
            <person name="Lucas S."/>
            <person name="Mangogna M."/>
            <person name="McGinnis K."/>
            <person name="Medlin L.K."/>
            <person name="Montsant A."/>
            <person name="Oudot-Le Secq M.P."/>
            <person name="Napoli C."/>
            <person name="Obornik M."/>
            <person name="Parker M.S."/>
            <person name="Petit J.L."/>
            <person name="Porcel B.M."/>
            <person name="Poulsen N."/>
            <person name="Robison M."/>
            <person name="Rychlewski L."/>
            <person name="Rynearson T.A."/>
            <person name="Schmutz J."/>
            <person name="Shapiro H."/>
            <person name="Siaut M."/>
            <person name="Stanley M."/>
            <person name="Sussman M.R."/>
            <person name="Taylor A.R."/>
            <person name="Vardi A."/>
            <person name="von Dassow P."/>
            <person name="Vyverman W."/>
            <person name="Willis A."/>
            <person name="Wyrwicz L.S."/>
            <person name="Rokhsar D.S."/>
            <person name="Weissenbach J."/>
            <person name="Armbrust E.V."/>
            <person name="Green B.R."/>
            <person name="Van de Peer Y."/>
            <person name="Grigoriev I.V."/>
        </authorList>
    </citation>
    <scope>NUCLEOTIDE SEQUENCE [LARGE SCALE GENOMIC DNA]</scope>
    <source>
        <strain evidence="3 4">CCMP1335</strain>
    </source>
</reference>
<dbReference type="GO" id="GO:0016787">
    <property type="term" value="F:hydrolase activity"/>
    <property type="evidence" value="ECO:0007669"/>
    <property type="project" value="InterPro"/>
</dbReference>
<feature type="region of interest" description="Disordered" evidence="1">
    <location>
        <begin position="666"/>
        <end position="686"/>
    </location>
</feature>
<feature type="compositionally biased region" description="Low complexity" evidence="1">
    <location>
        <begin position="784"/>
        <end position="797"/>
    </location>
</feature>
<evidence type="ECO:0000313" key="3">
    <source>
        <dbReference type="EMBL" id="EED94556.1"/>
    </source>
</evidence>
<dbReference type="HOGENOM" id="CLU_341824_0_0_1"/>
<sequence length="830" mass="93027">MSLQLEQRIITTHHNQQQHTNIIINAHKPTDESREAGNQSLIDLEVIVPNTNIIIVANNTNHNINMNSTTSSSSTMMSPNPTTTTMKHMPILTPRNSPLGFRSNNYTSSTAAAADTASSHILDDEKLVETTALRPETNVGGEVSTSYLPMHYKEWTPPVSLRKTAQNSDIPPLYPTSSSATNTLLPVARSPSLPPSIIKASSSPNIPIGNRFTASQRDRTIRHHKLIQPTSSQEKVHLASLRAERQIEMIRSSSSSCLSLLTLPEEEDEDSMDRQEEEDLEELIFPCENDVVPSVFHETQDVRALSPTNHVVCMERVFKHSLSLSTTRSSISAMSMTSDQSTTSLSLEGDVNSEVSPTTTLFVPGEEQLTVRKLSSDDELSINFKLTHTDDSSTPKLDTIDCTSTTSMQYSFCRPCEMMPHSSMHRFVVCADTQFGITKVRCRTRALCCEYSMTFDRSALFANASLLFYPPTHFQNNQCWNAEMDYSNNAVDQINEMDPRPAFVCVCGDLVDMEFSFEKKKGSKSKFPSTLFNGATGIASREVCDSIQDEQNEDFKRIWSRLHPDIALVCLCGNHDVGNRPTPRSISRFRASYGDEYLTFWANGTYNIVLNNVLFVDPSGAKKIFRAQLRWLEERLAYAQDHEAKQVFVFSHHPWFLFDDDEDPESLTGESPYPEEWLSDLSSSPSTTSSVASFPDSYFSMPQRYRIQALELFKKYNVNAAFCGHFHQGLVSKTSFGMTQIITAPLSVVFESTGKKKYTEEQGLLDNHRRRRKYTYESEEAMLSVDSNHSSSGSESSMGEEQNCRGVTVVDVEVNGTSMSSGFNHFFVPL</sequence>
<dbReference type="InterPro" id="IPR004843">
    <property type="entry name" value="Calcineurin-like_PHP"/>
</dbReference>
<feature type="region of interest" description="Disordered" evidence="1">
    <location>
        <begin position="783"/>
        <end position="803"/>
    </location>
</feature>
<feature type="region of interest" description="Disordered" evidence="1">
    <location>
        <begin position="330"/>
        <end position="351"/>
    </location>
</feature>
<organism evidence="3 4">
    <name type="scientific">Thalassiosira pseudonana</name>
    <name type="common">Marine diatom</name>
    <name type="synonym">Cyclotella nana</name>
    <dbReference type="NCBI Taxonomy" id="35128"/>
    <lineage>
        <taxon>Eukaryota</taxon>
        <taxon>Sar</taxon>
        <taxon>Stramenopiles</taxon>
        <taxon>Ochrophyta</taxon>
        <taxon>Bacillariophyta</taxon>
        <taxon>Coscinodiscophyceae</taxon>
        <taxon>Thalassiosirophycidae</taxon>
        <taxon>Thalassiosirales</taxon>
        <taxon>Thalassiosiraceae</taxon>
        <taxon>Thalassiosira</taxon>
    </lineage>
</organism>
<protein>
    <recommendedName>
        <fullName evidence="2">Calcineurin-like phosphoesterase domain-containing protein</fullName>
    </recommendedName>
</protein>
<dbReference type="Gene3D" id="3.60.21.10">
    <property type="match status" value="1"/>
</dbReference>
<gene>
    <name evidence="3" type="ORF">THAPSDRAFT_2049</name>
</gene>
<dbReference type="eggNOG" id="KOG1378">
    <property type="taxonomic scope" value="Eukaryota"/>
</dbReference>
<feature type="compositionally biased region" description="Low complexity" evidence="1">
    <location>
        <begin position="330"/>
        <end position="341"/>
    </location>
</feature>
<dbReference type="PaxDb" id="35128-Thaps2049"/>
<name>B8BT85_THAPS</name>
<accession>B8BT85</accession>
<proteinExistence type="predicted"/>
<dbReference type="GeneID" id="7452146"/>
<dbReference type="PANTHER" id="PTHR43143:SF1">
    <property type="entry name" value="SERINE_THREONINE-PROTEIN PHOSPHATASE CPPED1"/>
    <property type="match status" value="1"/>
</dbReference>
<dbReference type="InParanoid" id="B8BT85"/>
<dbReference type="KEGG" id="tps:THAPSDRAFT_2049"/>
<dbReference type="InterPro" id="IPR029052">
    <property type="entry name" value="Metallo-depent_PP-like"/>
</dbReference>
<keyword evidence="4" id="KW-1185">Reference proteome</keyword>
<evidence type="ECO:0000313" key="4">
    <source>
        <dbReference type="Proteomes" id="UP000001449"/>
    </source>
</evidence>
<dbReference type="PANTHER" id="PTHR43143">
    <property type="entry name" value="METALLOPHOSPHOESTERASE, CALCINEURIN SUPERFAMILY"/>
    <property type="match status" value="1"/>
</dbReference>
<dbReference type="SUPFAM" id="SSF56300">
    <property type="entry name" value="Metallo-dependent phosphatases"/>
    <property type="match status" value="1"/>
</dbReference>
<dbReference type="RefSeq" id="XP_002287113.1">
    <property type="nucleotide sequence ID" value="XM_002287077.1"/>
</dbReference>
<dbReference type="InterPro" id="IPR051918">
    <property type="entry name" value="STPP_CPPED1"/>
</dbReference>
<reference evidence="3 4" key="1">
    <citation type="journal article" date="2004" name="Science">
        <title>The genome of the diatom Thalassiosira pseudonana: ecology, evolution, and metabolism.</title>
        <authorList>
            <person name="Armbrust E.V."/>
            <person name="Berges J.A."/>
            <person name="Bowler C."/>
            <person name="Green B.R."/>
            <person name="Martinez D."/>
            <person name="Putnam N.H."/>
            <person name="Zhou S."/>
            <person name="Allen A.E."/>
            <person name="Apt K.E."/>
            <person name="Bechner M."/>
            <person name="Brzezinski M.A."/>
            <person name="Chaal B.K."/>
            <person name="Chiovitti A."/>
            <person name="Davis A.K."/>
            <person name="Demarest M.S."/>
            <person name="Detter J.C."/>
            <person name="Glavina T."/>
            <person name="Goodstein D."/>
            <person name="Hadi M.Z."/>
            <person name="Hellsten U."/>
            <person name="Hildebrand M."/>
            <person name="Jenkins B.D."/>
            <person name="Jurka J."/>
            <person name="Kapitonov V.V."/>
            <person name="Kroger N."/>
            <person name="Lau W.W."/>
            <person name="Lane T.W."/>
            <person name="Larimer F.W."/>
            <person name="Lippmeier J.C."/>
            <person name="Lucas S."/>
            <person name="Medina M."/>
            <person name="Montsant A."/>
            <person name="Obornik M."/>
            <person name="Parker M.S."/>
            <person name="Palenik B."/>
            <person name="Pazour G.J."/>
            <person name="Richardson P.M."/>
            <person name="Rynearson T.A."/>
            <person name="Saito M.A."/>
            <person name="Schwartz D.C."/>
            <person name="Thamatrakoln K."/>
            <person name="Valentin K."/>
            <person name="Vardi A."/>
            <person name="Wilkerson F.P."/>
            <person name="Rokhsar D.S."/>
        </authorList>
    </citation>
    <scope>NUCLEOTIDE SEQUENCE [LARGE SCALE GENOMIC DNA]</scope>
    <source>
        <strain evidence="3 4">CCMP1335</strain>
    </source>
</reference>
<dbReference type="EMBL" id="CM000639">
    <property type="protein sequence ID" value="EED94556.1"/>
    <property type="molecule type" value="Genomic_DNA"/>
</dbReference>
<evidence type="ECO:0000259" key="2">
    <source>
        <dbReference type="Pfam" id="PF00149"/>
    </source>
</evidence>
<feature type="domain" description="Calcineurin-like phosphoesterase" evidence="2">
    <location>
        <begin position="426"/>
        <end position="728"/>
    </location>
</feature>
<evidence type="ECO:0000256" key="1">
    <source>
        <dbReference type="SAM" id="MobiDB-lite"/>
    </source>
</evidence>
<dbReference type="Pfam" id="PF00149">
    <property type="entry name" value="Metallophos"/>
    <property type="match status" value="1"/>
</dbReference>